<reference evidence="2 3" key="1">
    <citation type="journal article" date="2012" name="BMC Genomics">
        <title>Comparative genomics of the white-rot fungi, Phanerochaete carnosa and P. chrysosporium, to elucidate the genetic basis of the distinct wood types they colonize.</title>
        <authorList>
            <person name="Suzuki H."/>
            <person name="MacDonald J."/>
            <person name="Syed K."/>
            <person name="Salamov A."/>
            <person name="Hori C."/>
            <person name="Aerts A."/>
            <person name="Henrissat B."/>
            <person name="Wiebenga A."/>
            <person name="vanKuyk P.A."/>
            <person name="Barry K."/>
            <person name="Lindquist E."/>
            <person name="LaButti K."/>
            <person name="Lapidus A."/>
            <person name="Lucas S."/>
            <person name="Coutinho P."/>
            <person name="Gong Y."/>
            <person name="Samejima M."/>
            <person name="Mahadevan R."/>
            <person name="Abou-Zaid M."/>
            <person name="de Vries R.P."/>
            <person name="Igarashi K."/>
            <person name="Yadav J.S."/>
            <person name="Grigoriev I.V."/>
            <person name="Master E.R."/>
        </authorList>
    </citation>
    <scope>NUCLEOTIDE SEQUENCE [LARGE SCALE GENOMIC DNA]</scope>
    <source>
        <strain evidence="2 3">HHB-10118-sp</strain>
    </source>
</reference>
<name>K5W198_PHACS</name>
<accession>K5W198</accession>
<proteinExistence type="predicted"/>
<evidence type="ECO:0000256" key="1">
    <source>
        <dbReference type="SAM" id="Phobius"/>
    </source>
</evidence>
<gene>
    <name evidence="2" type="ORF">PHACADRAFT_251360</name>
</gene>
<protein>
    <submittedName>
        <fullName evidence="2">Uncharacterized protein</fullName>
    </submittedName>
</protein>
<evidence type="ECO:0000313" key="2">
    <source>
        <dbReference type="EMBL" id="EKM57628.1"/>
    </source>
</evidence>
<keyword evidence="1" id="KW-0812">Transmembrane</keyword>
<dbReference type="RefSeq" id="XP_007392975.1">
    <property type="nucleotide sequence ID" value="XM_007392913.1"/>
</dbReference>
<evidence type="ECO:0000313" key="3">
    <source>
        <dbReference type="Proteomes" id="UP000008370"/>
    </source>
</evidence>
<dbReference type="Proteomes" id="UP000008370">
    <property type="component" value="Unassembled WGS sequence"/>
</dbReference>
<dbReference type="EMBL" id="JH930470">
    <property type="protein sequence ID" value="EKM57628.1"/>
    <property type="molecule type" value="Genomic_DNA"/>
</dbReference>
<keyword evidence="3" id="KW-1185">Reference proteome</keyword>
<dbReference type="GeneID" id="18915199"/>
<dbReference type="InParanoid" id="K5W198"/>
<sequence length="147" mass="16369">MPTTCSTFYQLLFLGLCRSNLSVSSALNDQHDARTLHTRDISVASASSFIIVVAVGFIGILLICAGSSTWYRRRLARRHVLPDRATTRGLAPRPQLWDVYLPDLQGSPDLRDSADWDRVLVSVALSMDRLTAPLSTLDLTLEPSLWR</sequence>
<keyword evidence="1" id="KW-1133">Transmembrane helix</keyword>
<keyword evidence="1" id="KW-0472">Membrane</keyword>
<feature type="transmembrane region" description="Helical" evidence="1">
    <location>
        <begin position="43"/>
        <end position="71"/>
    </location>
</feature>
<dbReference type="KEGG" id="pco:PHACADRAFT_251360"/>
<organism evidence="2 3">
    <name type="scientific">Phanerochaete carnosa (strain HHB-10118-sp)</name>
    <name type="common">White-rot fungus</name>
    <name type="synonym">Peniophora carnosa</name>
    <dbReference type="NCBI Taxonomy" id="650164"/>
    <lineage>
        <taxon>Eukaryota</taxon>
        <taxon>Fungi</taxon>
        <taxon>Dikarya</taxon>
        <taxon>Basidiomycota</taxon>
        <taxon>Agaricomycotina</taxon>
        <taxon>Agaricomycetes</taxon>
        <taxon>Polyporales</taxon>
        <taxon>Phanerochaetaceae</taxon>
        <taxon>Phanerochaete</taxon>
    </lineage>
</organism>
<dbReference type="HOGENOM" id="CLU_1768756_0_0_1"/>
<dbReference type="AlphaFoldDB" id="K5W198"/>